<feature type="chain" id="PRO_5046828296" evidence="1">
    <location>
        <begin position="26"/>
        <end position="159"/>
    </location>
</feature>
<dbReference type="Proteomes" id="UP001495147">
    <property type="component" value="Unassembled WGS sequence"/>
</dbReference>
<proteinExistence type="predicted"/>
<evidence type="ECO:0000256" key="1">
    <source>
        <dbReference type="SAM" id="SignalP"/>
    </source>
</evidence>
<name>A0ABV0G4P5_9BURK</name>
<keyword evidence="3" id="KW-1185">Reference proteome</keyword>
<dbReference type="EMBL" id="JBDPZD010000004">
    <property type="protein sequence ID" value="MEO3692708.1"/>
    <property type="molecule type" value="Genomic_DNA"/>
</dbReference>
<evidence type="ECO:0000313" key="3">
    <source>
        <dbReference type="Proteomes" id="UP001495147"/>
    </source>
</evidence>
<accession>A0ABV0G4P5</accession>
<protein>
    <submittedName>
        <fullName evidence="2">Uncharacterized protein</fullName>
    </submittedName>
</protein>
<organism evidence="2 3">
    <name type="scientific">Roseateles paludis</name>
    <dbReference type="NCBI Taxonomy" id="3145238"/>
    <lineage>
        <taxon>Bacteria</taxon>
        <taxon>Pseudomonadati</taxon>
        <taxon>Pseudomonadota</taxon>
        <taxon>Betaproteobacteria</taxon>
        <taxon>Burkholderiales</taxon>
        <taxon>Sphaerotilaceae</taxon>
        <taxon>Roseateles</taxon>
    </lineage>
</organism>
<gene>
    <name evidence="2" type="ORF">ABDJ85_14615</name>
</gene>
<evidence type="ECO:0000313" key="2">
    <source>
        <dbReference type="EMBL" id="MEO3692708.1"/>
    </source>
</evidence>
<comment type="caution">
    <text evidence="2">The sequence shown here is derived from an EMBL/GenBank/DDBJ whole genome shotgun (WGS) entry which is preliminary data.</text>
</comment>
<sequence length="159" mass="16192">MIQVGRIRGLWAALSLAAASTVAQATDIALTLDVSDVASCKPDGGLNVDTAFIRSAAMQALSAKGYRVVPQPTGPVGLELLLQVSLCQNVRAAATLGYAASVGFFYRSNGTSAAADTKRVAFNYGSALVAFGGDAANDQGAKLRAELVKVMKAVVNAGG</sequence>
<dbReference type="RefSeq" id="WP_347705524.1">
    <property type="nucleotide sequence ID" value="NZ_JBDPZD010000004.1"/>
</dbReference>
<keyword evidence="1" id="KW-0732">Signal</keyword>
<feature type="signal peptide" evidence="1">
    <location>
        <begin position="1"/>
        <end position="25"/>
    </location>
</feature>
<reference evidence="2 3" key="1">
    <citation type="submission" date="2024-05" db="EMBL/GenBank/DDBJ databases">
        <title>Roseateles sp. DJS-2-20 16S ribosomal RNA gene Genome sequencing and assembly.</title>
        <authorList>
            <person name="Woo H."/>
        </authorList>
    </citation>
    <scope>NUCLEOTIDE SEQUENCE [LARGE SCALE GENOMIC DNA]</scope>
    <source>
        <strain evidence="2 3">DJS-2-20</strain>
    </source>
</reference>